<protein>
    <submittedName>
        <fullName evidence="7">Leucine Rich Repeat</fullName>
    </submittedName>
</protein>
<dbReference type="FunFam" id="3.80.10.10:FF:000041">
    <property type="entry name" value="LRR receptor-like serine/threonine-protein kinase ERECTA"/>
    <property type="match status" value="2"/>
</dbReference>
<evidence type="ECO:0000256" key="6">
    <source>
        <dbReference type="SAM" id="Phobius"/>
    </source>
</evidence>
<feature type="compositionally biased region" description="Polar residues" evidence="5">
    <location>
        <begin position="142"/>
        <end position="153"/>
    </location>
</feature>
<feature type="compositionally biased region" description="Basic and acidic residues" evidence="5">
    <location>
        <begin position="37"/>
        <end position="68"/>
    </location>
</feature>
<sequence length="746" mass="80593">MEATANGTAIGPTGVSAKKPPLMAGVVCGESFNGTEEAAKEVARRRQEQALAKKKEFSFVTDRKEATEHQATSRASTTGASLNNGGSINTNRVDDRQLKETAAKKGHSATRTGDDDIPSPPTLFPGRTIRTSFPGAYANHGSVEQSRYTNGGVTTPEEESVPWDITGRIQPEGVEAGVTRDNEGLVVANLVVEDENLQTALPQAAPETYSIAVSREHKRVRRLRAGILLGVVFAMVMIMILVAMFIPSKLSSDANAATGLEKEDDLSDIQTQMPTSVPNYILSLIPTALTVRKILQEPDSPQARAFAWLLEEGNVILSQMSDARIKQKLALATLYFATGGETWDNNEKWLNHSIHECEWYNKPDVANTNVLSKVMSGYLAGFAEPLAAAQPCDSYGFYQHLWLDQNNLDGAVPLELAMLTTLKTLSLGWNPKLGGTMDSHIGQLTALEGLFLNRNDLSGMIPSEIGLLSNLHVVSLGGNNLEGYIPEELWRLTKLVAFIVGRSKELQGSIPSEVGLLTKLRQLYMQESDFTGSIPTEIGRSTSLESLMLFVNRFSGTLPSEFGLLSKLTMMSSFDNSIQGTIPTAFGKLSNLTQFSIKINQLTGPVPSELGLLTNLAYTCNLRFNQLTGSIPTEFGLLTHLRELEFSHNLLSGQIPLELGSLAAMGKLTFANNSLSGIIPQELFALQQSLHTLALEGNPQLSGSVPDRICAINGTCIGSYVDPCVGPYGLSFDCTDLLCGCNCACA</sequence>
<dbReference type="Pfam" id="PF00560">
    <property type="entry name" value="LRR_1"/>
    <property type="match status" value="2"/>
</dbReference>
<keyword evidence="3" id="KW-0732">Signal</keyword>
<dbReference type="PANTHER" id="PTHR48053:SF71">
    <property type="entry name" value="LEUCINE RICH REPEAT FAMILY PROTEIN, EXPRESSED"/>
    <property type="match status" value="1"/>
</dbReference>
<dbReference type="OrthoDB" id="38453at2759"/>
<dbReference type="Gene3D" id="3.80.10.10">
    <property type="entry name" value="Ribonuclease Inhibitor"/>
    <property type="match status" value="3"/>
</dbReference>
<organism evidence="7 8">
    <name type="scientific">Seminavis robusta</name>
    <dbReference type="NCBI Taxonomy" id="568900"/>
    <lineage>
        <taxon>Eukaryota</taxon>
        <taxon>Sar</taxon>
        <taxon>Stramenopiles</taxon>
        <taxon>Ochrophyta</taxon>
        <taxon>Bacillariophyta</taxon>
        <taxon>Bacillariophyceae</taxon>
        <taxon>Bacillariophycidae</taxon>
        <taxon>Naviculales</taxon>
        <taxon>Naviculaceae</taxon>
        <taxon>Seminavis</taxon>
    </lineage>
</organism>
<evidence type="ECO:0000256" key="3">
    <source>
        <dbReference type="ARBA" id="ARBA00022729"/>
    </source>
</evidence>
<dbReference type="InterPro" id="IPR051716">
    <property type="entry name" value="Plant_RL_S/T_kinase"/>
</dbReference>
<reference evidence="7" key="1">
    <citation type="submission" date="2020-06" db="EMBL/GenBank/DDBJ databases">
        <authorList>
            <consortium name="Plant Systems Biology data submission"/>
        </authorList>
    </citation>
    <scope>NUCLEOTIDE SEQUENCE</scope>
    <source>
        <strain evidence="7">D6</strain>
    </source>
</reference>
<comment type="subcellular location">
    <subcellularLocation>
        <location evidence="1">Membrane</location>
        <topology evidence="1">Single-pass membrane protein</topology>
    </subcellularLocation>
</comment>
<evidence type="ECO:0000256" key="2">
    <source>
        <dbReference type="ARBA" id="ARBA00022614"/>
    </source>
</evidence>
<evidence type="ECO:0000256" key="5">
    <source>
        <dbReference type="SAM" id="MobiDB-lite"/>
    </source>
</evidence>
<dbReference type="InterPro" id="IPR032675">
    <property type="entry name" value="LRR_dom_sf"/>
</dbReference>
<gene>
    <name evidence="7" type="ORF">SEMRO_320_G116560.1</name>
</gene>
<dbReference type="Proteomes" id="UP001153069">
    <property type="component" value="Unassembled WGS sequence"/>
</dbReference>
<proteinExistence type="predicted"/>
<dbReference type="PANTHER" id="PTHR48053">
    <property type="entry name" value="LEUCINE RICH REPEAT FAMILY PROTEIN, EXPRESSED"/>
    <property type="match status" value="1"/>
</dbReference>
<accession>A0A9N8DSB1</accession>
<feature type="transmembrane region" description="Helical" evidence="6">
    <location>
        <begin position="225"/>
        <end position="246"/>
    </location>
</feature>
<feature type="region of interest" description="Disordered" evidence="5">
    <location>
        <begin position="36"/>
        <end position="159"/>
    </location>
</feature>
<dbReference type="AlphaFoldDB" id="A0A9N8DSB1"/>
<dbReference type="GO" id="GO:0016020">
    <property type="term" value="C:membrane"/>
    <property type="evidence" value="ECO:0007669"/>
    <property type="project" value="UniProtKB-SubCell"/>
</dbReference>
<comment type="caution">
    <text evidence="7">The sequence shown here is derived from an EMBL/GenBank/DDBJ whole genome shotgun (WGS) entry which is preliminary data.</text>
</comment>
<feature type="compositionally biased region" description="Polar residues" evidence="5">
    <location>
        <begin position="69"/>
        <end position="91"/>
    </location>
</feature>
<name>A0A9N8DSB1_9STRA</name>
<keyword evidence="4" id="KW-0677">Repeat</keyword>
<evidence type="ECO:0000313" key="7">
    <source>
        <dbReference type="EMBL" id="CAB9507787.1"/>
    </source>
</evidence>
<keyword evidence="2" id="KW-0433">Leucine-rich repeat</keyword>
<dbReference type="SUPFAM" id="SSF52058">
    <property type="entry name" value="L domain-like"/>
    <property type="match status" value="1"/>
</dbReference>
<keyword evidence="8" id="KW-1185">Reference proteome</keyword>
<feature type="compositionally biased region" description="Basic and acidic residues" evidence="5">
    <location>
        <begin position="92"/>
        <end position="103"/>
    </location>
</feature>
<evidence type="ECO:0000256" key="1">
    <source>
        <dbReference type="ARBA" id="ARBA00004167"/>
    </source>
</evidence>
<evidence type="ECO:0000313" key="8">
    <source>
        <dbReference type="Proteomes" id="UP001153069"/>
    </source>
</evidence>
<dbReference type="InterPro" id="IPR001611">
    <property type="entry name" value="Leu-rich_rpt"/>
</dbReference>
<keyword evidence="6" id="KW-0812">Transmembrane</keyword>
<evidence type="ECO:0000256" key="4">
    <source>
        <dbReference type="ARBA" id="ARBA00022737"/>
    </source>
</evidence>
<keyword evidence="6" id="KW-1133">Transmembrane helix</keyword>
<keyword evidence="6" id="KW-0472">Membrane</keyword>
<dbReference type="EMBL" id="CAICTM010000319">
    <property type="protein sequence ID" value="CAB9507787.1"/>
    <property type="molecule type" value="Genomic_DNA"/>
</dbReference>